<reference evidence="1" key="1">
    <citation type="journal article" date="2015" name="Nature">
        <title>Complex archaea that bridge the gap between prokaryotes and eukaryotes.</title>
        <authorList>
            <person name="Spang A."/>
            <person name="Saw J.H."/>
            <person name="Jorgensen S.L."/>
            <person name="Zaremba-Niedzwiedzka K."/>
            <person name="Martijn J."/>
            <person name="Lind A.E."/>
            <person name="van Eijk R."/>
            <person name="Schleper C."/>
            <person name="Guy L."/>
            <person name="Ettema T.J."/>
        </authorList>
    </citation>
    <scope>NUCLEOTIDE SEQUENCE</scope>
</reference>
<organism evidence="1">
    <name type="scientific">marine sediment metagenome</name>
    <dbReference type="NCBI Taxonomy" id="412755"/>
    <lineage>
        <taxon>unclassified sequences</taxon>
        <taxon>metagenomes</taxon>
        <taxon>ecological metagenomes</taxon>
    </lineage>
</organism>
<protein>
    <submittedName>
        <fullName evidence="1">Uncharacterized protein</fullName>
    </submittedName>
</protein>
<name>A0A0F9GLF2_9ZZZZ</name>
<dbReference type="AlphaFoldDB" id="A0A0F9GLF2"/>
<proteinExistence type="predicted"/>
<gene>
    <name evidence="1" type="ORF">LCGC14_1812440</name>
</gene>
<sequence>MWTIGGYAQDLVKRHLVEVVAPDPEIVPGLPSMPGILEAHKDKLKVNIFTQKGRDDPVAGFLGVGLSCPVKMPVYSGSVEKLMAKAAKFLALPYHYWNVAPSKVRGCVTLHAFFGMNRTELEEADKAAQQ</sequence>
<comment type="caution">
    <text evidence="1">The sequence shown here is derived from an EMBL/GenBank/DDBJ whole genome shotgun (WGS) entry which is preliminary data.</text>
</comment>
<accession>A0A0F9GLF2</accession>
<dbReference type="EMBL" id="LAZR01017629">
    <property type="protein sequence ID" value="KKL99628.1"/>
    <property type="molecule type" value="Genomic_DNA"/>
</dbReference>
<evidence type="ECO:0000313" key="1">
    <source>
        <dbReference type="EMBL" id="KKL99628.1"/>
    </source>
</evidence>